<dbReference type="AlphaFoldDB" id="A0A8D3A5U7"/>
<evidence type="ECO:0000313" key="4">
    <source>
        <dbReference type="Ensembl" id="ENSSMAP00000012981.2"/>
    </source>
</evidence>
<dbReference type="Ensembl" id="ENSSMAT00000013152.2">
    <property type="protein sequence ID" value="ENSSMAP00000012981.2"/>
    <property type="gene ID" value="ENSSMAG00000036322.1"/>
</dbReference>
<feature type="compositionally biased region" description="Low complexity" evidence="3">
    <location>
        <begin position="57"/>
        <end position="71"/>
    </location>
</feature>
<dbReference type="GeneTree" id="ENSGT00390000010356"/>
<organism evidence="4 5">
    <name type="scientific">Scophthalmus maximus</name>
    <name type="common">Turbot</name>
    <name type="synonym">Psetta maxima</name>
    <dbReference type="NCBI Taxonomy" id="52904"/>
    <lineage>
        <taxon>Eukaryota</taxon>
        <taxon>Metazoa</taxon>
        <taxon>Chordata</taxon>
        <taxon>Craniata</taxon>
        <taxon>Vertebrata</taxon>
        <taxon>Euteleostomi</taxon>
        <taxon>Actinopterygii</taxon>
        <taxon>Neopterygii</taxon>
        <taxon>Teleostei</taxon>
        <taxon>Neoteleostei</taxon>
        <taxon>Acanthomorphata</taxon>
        <taxon>Carangaria</taxon>
        <taxon>Pleuronectiformes</taxon>
        <taxon>Pleuronectoidei</taxon>
        <taxon>Scophthalmidae</taxon>
        <taxon>Scophthalmus</taxon>
    </lineage>
</organism>
<feature type="compositionally biased region" description="Low complexity" evidence="3">
    <location>
        <begin position="205"/>
        <end position="216"/>
    </location>
</feature>
<dbReference type="PANTHER" id="PTHR23035">
    <property type="entry name" value="CILIA- AND FLAGELLA-ASSOCIATED PROTEIN 97-RELATED"/>
    <property type="match status" value="1"/>
</dbReference>
<feature type="compositionally biased region" description="Basic and acidic residues" evidence="3">
    <location>
        <begin position="76"/>
        <end position="86"/>
    </location>
</feature>
<dbReference type="Pfam" id="PF13879">
    <property type="entry name" value="Hmw_CFAP97"/>
    <property type="match status" value="1"/>
</dbReference>
<dbReference type="InterPro" id="IPR029488">
    <property type="entry name" value="Hmw/CFAP97"/>
</dbReference>
<reference evidence="4" key="2">
    <citation type="submission" date="2025-08" db="UniProtKB">
        <authorList>
            <consortium name="Ensembl"/>
        </authorList>
    </citation>
    <scope>IDENTIFICATION</scope>
</reference>
<dbReference type="Proteomes" id="UP000694558">
    <property type="component" value="Chromosome 8"/>
</dbReference>
<feature type="compositionally biased region" description="Polar residues" evidence="3">
    <location>
        <begin position="175"/>
        <end position="196"/>
    </location>
</feature>
<dbReference type="GO" id="GO:0007283">
    <property type="term" value="P:spermatogenesis"/>
    <property type="evidence" value="ECO:0007669"/>
    <property type="project" value="TreeGrafter"/>
</dbReference>
<evidence type="ECO:0000256" key="3">
    <source>
        <dbReference type="SAM" id="MobiDB-lite"/>
    </source>
</evidence>
<sequence length="386" mass="44299">MFNSSELEGEVDHSFFDSDGDDPTSRREQVNNRSREERKERCYHSKQEERRRASNRTSISSTSDKGISSSSDSEEDYHLRSKRPDKTFMALLVETRDVHEEDEYSLSPNETEEEALPSTAKHTKMRNKQSPKKLTRNWRTRSPSPTSTEADSDKCSTGSRDSPTSRTEESDDTVTDVSPLSSPDISPLQSLDLNHTQADEGSFKEQQQQQEQQEQESVPSSGLSYIHPDENSDQEVDDQFGFKQVVNFPGRKNRKNFSFSNNEVRRIDLENQRLLRSLSRLSAESIPESAVKKKNNKETGNSSAIRLTHSAVNRQREQKRIERENLAFLKRLESVKPSNGMRRSEQLADYHRRATQFGAPIYPVSQSTSKKVRWTDSSKSFFLSFL</sequence>
<feature type="region of interest" description="Disordered" evidence="3">
    <location>
        <begin position="1"/>
        <end position="235"/>
    </location>
</feature>
<feature type="compositionally biased region" description="Polar residues" evidence="3">
    <location>
        <begin position="140"/>
        <end position="165"/>
    </location>
</feature>
<feature type="compositionally biased region" description="Basic residues" evidence="3">
    <location>
        <begin position="121"/>
        <end position="139"/>
    </location>
</feature>
<evidence type="ECO:0000313" key="5">
    <source>
        <dbReference type="Proteomes" id="UP000694558"/>
    </source>
</evidence>
<dbReference type="InterPro" id="IPR038791">
    <property type="entry name" value="Cfap97/Hemingway"/>
</dbReference>
<name>A0A8D3A5U7_SCOMX</name>
<feature type="compositionally biased region" description="Acidic residues" evidence="3">
    <location>
        <begin position="100"/>
        <end position="115"/>
    </location>
</feature>
<accession>A0A8D3A5U7</accession>
<evidence type="ECO:0000256" key="1">
    <source>
        <dbReference type="ARBA" id="ARBA00008315"/>
    </source>
</evidence>
<feature type="compositionally biased region" description="Basic and acidic residues" evidence="3">
    <location>
        <begin position="23"/>
        <end position="52"/>
    </location>
</feature>
<gene>
    <name evidence="4" type="primary">cfap97</name>
</gene>
<evidence type="ECO:0000256" key="2">
    <source>
        <dbReference type="ARBA" id="ARBA00021424"/>
    </source>
</evidence>
<comment type="similarity">
    <text evidence="1">Belongs to the CFAP97 family.</text>
</comment>
<proteinExistence type="inferred from homology"/>
<protein>
    <recommendedName>
        <fullName evidence="2">Cilia- and flagella-associated protein 97</fullName>
    </recommendedName>
</protein>
<reference evidence="4" key="1">
    <citation type="submission" date="2023-05" db="EMBL/GenBank/DDBJ databases">
        <title>High-quality long-read genome of Scophthalmus maximus.</title>
        <authorList>
            <person name="Lien S."/>
            <person name="Martinez P."/>
        </authorList>
    </citation>
    <scope>NUCLEOTIDE SEQUENCE [LARGE SCALE GENOMIC DNA]</scope>
</reference>
<dbReference type="PANTHER" id="PTHR23035:SF1">
    <property type="entry name" value="CILIA- AND FLAGELLA-ASSOCIATED PROTEIN 97"/>
    <property type="match status" value="1"/>
</dbReference>